<reference evidence="2" key="1">
    <citation type="submission" date="2015-07" db="EMBL/GenBank/DDBJ databases">
        <title>Genome Of Nitrogen-Fixing Cyanobacterium Nostoc piscinale CENA21 From Solimoes/Amazon River Floodplain Sediments And Comparative Genomics To Uncover Biosynthetic Natural Products Potential.</title>
        <authorList>
            <person name="Leao T.F."/>
            <person name="Leao P.N."/>
            <person name="Guimaraes P.I."/>
            <person name="de Melo A.G.C."/>
            <person name="Ramos R.T.J."/>
            <person name="Silva A."/>
            <person name="Fiore M.F."/>
            <person name="Schneider M.P.C."/>
        </authorList>
    </citation>
    <scope>NUCLEOTIDE SEQUENCE [LARGE SCALE GENOMIC DNA]</scope>
    <source>
        <strain evidence="2">CENA21</strain>
    </source>
</reference>
<evidence type="ECO:0000313" key="2">
    <source>
        <dbReference type="Proteomes" id="UP000062645"/>
    </source>
</evidence>
<dbReference type="AlphaFoldDB" id="A0A0M5MLP1"/>
<proteinExistence type="predicted"/>
<dbReference type="KEGG" id="npz:ACX27_24300"/>
<dbReference type="EMBL" id="CP012036">
    <property type="protein sequence ID" value="ALF55242.1"/>
    <property type="molecule type" value="Genomic_DNA"/>
</dbReference>
<accession>A0A0M5MLP1</accession>
<gene>
    <name evidence="1" type="ORF">ACX27_24300</name>
</gene>
<dbReference type="STRING" id="224013.ACX27_24300"/>
<dbReference type="RefSeq" id="WP_062296234.1">
    <property type="nucleotide sequence ID" value="NZ_CP012036.1"/>
</dbReference>
<keyword evidence="2" id="KW-1185">Reference proteome</keyword>
<protein>
    <submittedName>
        <fullName evidence="1">Uncharacterized protein</fullName>
    </submittedName>
</protein>
<dbReference type="PATRIC" id="fig|224013.5.peg.5829"/>
<evidence type="ECO:0000313" key="1">
    <source>
        <dbReference type="EMBL" id="ALF55242.1"/>
    </source>
</evidence>
<name>A0A0M5MLP1_9NOSO</name>
<dbReference type="Proteomes" id="UP000062645">
    <property type="component" value="Chromosome"/>
</dbReference>
<reference evidence="1 2" key="2">
    <citation type="journal article" date="2016" name="Genome Announc.">
        <title>Draft Genome Sequence of the N2-Fixing Cyanobacterium Nostoc piscinale CENA21, Isolated from the Brazilian Amazon Floodplain.</title>
        <authorList>
            <person name="Leao T."/>
            <person name="Guimaraes P.I."/>
            <person name="de Melo A.G."/>
            <person name="Ramos R.T."/>
            <person name="Leao P.N."/>
            <person name="Silva A."/>
            <person name="Fiore M.F."/>
            <person name="Schneider M.P."/>
        </authorList>
    </citation>
    <scope>NUCLEOTIDE SEQUENCE [LARGE SCALE GENOMIC DNA]</scope>
    <source>
        <strain evidence="1 2">CENA21</strain>
    </source>
</reference>
<dbReference type="OrthoDB" id="570036at2"/>
<organism evidence="1 2">
    <name type="scientific">Nostoc piscinale CENA21</name>
    <dbReference type="NCBI Taxonomy" id="224013"/>
    <lineage>
        <taxon>Bacteria</taxon>
        <taxon>Bacillati</taxon>
        <taxon>Cyanobacteriota</taxon>
        <taxon>Cyanophyceae</taxon>
        <taxon>Nostocales</taxon>
        <taxon>Nostocaceae</taxon>
        <taxon>Nostoc</taxon>
    </lineage>
</organism>
<sequence>MAKTPEYPIVVIPELVKDKKQFTPLVFPSGQGDAPIGASEELFENVLKHYFGEIVSPQQMMLPLGHRLPFTADFLLIEPNTGLHIDLEVDEPISFATGKPTHCIGEDDYRNKCFVDANWLVIRFAEEQVSSQPERCARFIAGAIAQLTDNNTYRKKLLHVEKVTPMRQWSARQASKLKKSDYRQGYLVQRKN</sequence>